<protein>
    <submittedName>
        <fullName evidence="2">Transmembrane(S)protein</fullName>
    </submittedName>
</protein>
<keyword evidence="2" id="KW-0812">Transmembrane</keyword>
<name>A0A101GZK3_9BACT</name>
<dbReference type="InterPro" id="IPR002931">
    <property type="entry name" value="Transglutaminase-like"/>
</dbReference>
<keyword evidence="2" id="KW-0472">Membrane</keyword>
<dbReference type="AlphaFoldDB" id="A0A101GZK3"/>
<dbReference type="EMBL" id="LGGI01000050">
    <property type="protein sequence ID" value="KUK67020.1"/>
    <property type="molecule type" value="Genomic_DNA"/>
</dbReference>
<feature type="non-terminal residue" evidence="2">
    <location>
        <position position="580"/>
    </location>
</feature>
<dbReference type="InterPro" id="IPR038765">
    <property type="entry name" value="Papain-like_cys_pep_sf"/>
</dbReference>
<dbReference type="Gene3D" id="3.10.620.30">
    <property type="match status" value="1"/>
</dbReference>
<proteinExistence type="predicted"/>
<gene>
    <name evidence="2" type="ORF">XD87_0380</name>
</gene>
<feature type="domain" description="Transglutaminase-like" evidence="1">
    <location>
        <begin position="365"/>
        <end position="462"/>
    </location>
</feature>
<organism evidence="2 3">
    <name type="scientific">candidate division WS6 bacterium 36_33</name>
    <dbReference type="NCBI Taxonomy" id="1641388"/>
    <lineage>
        <taxon>Bacteria</taxon>
        <taxon>Candidatus Dojkabacteria</taxon>
    </lineage>
</organism>
<reference evidence="3" key="1">
    <citation type="journal article" date="2015" name="MBio">
        <title>Genome-Resolved Metagenomic Analysis Reveals Roles for Candidate Phyla and Other Microbial Community Members in Biogeochemical Transformations in Oil Reservoirs.</title>
        <authorList>
            <person name="Hu P."/>
            <person name="Tom L."/>
            <person name="Singh A."/>
            <person name="Thomas B.C."/>
            <person name="Baker B.J."/>
            <person name="Piceno Y.M."/>
            <person name="Andersen G.L."/>
            <person name="Banfield J.F."/>
        </authorList>
    </citation>
    <scope>NUCLEOTIDE SEQUENCE [LARGE SCALE GENOMIC DNA]</scope>
</reference>
<evidence type="ECO:0000313" key="2">
    <source>
        <dbReference type="EMBL" id="KUK67020.1"/>
    </source>
</evidence>
<accession>A0A101GZK3</accession>
<sequence length="580" mass="66459">MKDLTGYLKKTLSRYRNTLSLFAVKKSSVKSSLLLFLIPVFSIALILLTFTSTHNVMADTSASSFDINVDFEHTITEENIDTQLVMEITSPSPRVISYYTAIIPIERLRVTCEKFKTGQELECTTFNRGSNTEVLINLNNGVVRPGSPLEILIKYSLEREDESSFNIPSTIFNTTTRSIVIKYPKDMGEPLWSSDPIQNIKAIEDKYVVLIEQPQNPKLSIVFGEKLLYKFDINKVFSNSLKDDNQTFEIYVPSDTPTQTVIWEEISPTPTSSLKDEDGNYIFKYLVKPRETADCKISGYILKTEDLETTEETSSFLTQETGYWSITNNTEFRRINTFLERKGLVIPPNFEDVEMLENSQKELFYKYIYQYVIERLNYNEEIPLGIESSSRIGAQTLTEAPNNASNIDYSDFYISLLRNYNVPSRLVVGYISNITGYTSDGFYHHWVEYLDTNKNKWVTADPFLEEYFNKNLYGSPFLDHIIIIRRGKSAVAPKLSFFQDTDFIVKAETSKDISPQFSIDSTFTIEDFDITKPYAKGLLKLKNEGNIALNNIIISNSNIENLTKYTDPVKNMQSDILLPN</sequence>
<comment type="caution">
    <text evidence="2">The sequence shown here is derived from an EMBL/GenBank/DDBJ whole genome shotgun (WGS) entry which is preliminary data.</text>
</comment>
<dbReference type="Proteomes" id="UP000053469">
    <property type="component" value="Unassembled WGS sequence"/>
</dbReference>
<evidence type="ECO:0000259" key="1">
    <source>
        <dbReference type="Pfam" id="PF01841"/>
    </source>
</evidence>
<dbReference type="Pfam" id="PF01841">
    <property type="entry name" value="Transglut_core"/>
    <property type="match status" value="1"/>
</dbReference>
<dbReference type="SUPFAM" id="SSF54001">
    <property type="entry name" value="Cysteine proteinases"/>
    <property type="match status" value="1"/>
</dbReference>
<evidence type="ECO:0000313" key="3">
    <source>
        <dbReference type="Proteomes" id="UP000053469"/>
    </source>
</evidence>